<evidence type="ECO:0000313" key="3">
    <source>
        <dbReference type="Proteomes" id="UP000224634"/>
    </source>
</evidence>
<reference evidence="2 3" key="1">
    <citation type="submission" date="2017-10" db="EMBL/GenBank/DDBJ databases">
        <title>Comparative genomics in systemic dimorphic fungi from Ajellomycetaceae.</title>
        <authorList>
            <person name="Munoz J.F."/>
            <person name="Mcewen J.G."/>
            <person name="Clay O.K."/>
            <person name="Cuomo C.A."/>
        </authorList>
    </citation>
    <scope>NUCLEOTIDE SEQUENCE [LARGE SCALE GENOMIC DNA]</scope>
    <source>
        <strain evidence="2 3">UAMH7299</strain>
    </source>
</reference>
<organism evidence="2 3">
    <name type="scientific">Polytolypa hystricis (strain UAMH7299)</name>
    <dbReference type="NCBI Taxonomy" id="1447883"/>
    <lineage>
        <taxon>Eukaryota</taxon>
        <taxon>Fungi</taxon>
        <taxon>Dikarya</taxon>
        <taxon>Ascomycota</taxon>
        <taxon>Pezizomycotina</taxon>
        <taxon>Eurotiomycetes</taxon>
        <taxon>Eurotiomycetidae</taxon>
        <taxon>Onygenales</taxon>
        <taxon>Onygenales incertae sedis</taxon>
        <taxon>Polytolypa</taxon>
    </lineage>
</organism>
<proteinExistence type="predicted"/>
<comment type="caution">
    <text evidence="2">The sequence shown here is derived from an EMBL/GenBank/DDBJ whole genome shotgun (WGS) entry which is preliminary data.</text>
</comment>
<evidence type="ECO:0000256" key="1">
    <source>
        <dbReference type="SAM" id="MobiDB-lite"/>
    </source>
</evidence>
<dbReference type="AlphaFoldDB" id="A0A2B7W669"/>
<sequence>MLQHDDVELPDQNVGGRLTLKEQQEAVRFYRSVIEGNVEDDDDDSDDASCSPSVPVEKPKLPMQQNGKKDRLILKPDRPADDDHDAYFAEAELEIYKRFKQLQGILVEEDPSEIIFPKGVHSTG</sequence>
<dbReference type="Proteomes" id="UP000224634">
    <property type="component" value="Unassembled WGS sequence"/>
</dbReference>
<accession>A0A2B7W669</accession>
<gene>
    <name evidence="2" type="ORF">AJ80_10052</name>
</gene>
<protein>
    <submittedName>
        <fullName evidence="2">Uncharacterized protein</fullName>
    </submittedName>
</protein>
<feature type="compositionally biased region" description="Basic and acidic residues" evidence="1">
    <location>
        <begin position="67"/>
        <end position="83"/>
    </location>
</feature>
<name>A0A2B7W669_POLH7</name>
<keyword evidence="3" id="KW-1185">Reference proteome</keyword>
<feature type="compositionally biased region" description="Acidic residues" evidence="1">
    <location>
        <begin position="37"/>
        <end position="47"/>
    </location>
</feature>
<evidence type="ECO:0000313" key="2">
    <source>
        <dbReference type="EMBL" id="PGG95003.1"/>
    </source>
</evidence>
<dbReference type="EMBL" id="PDNA01000554">
    <property type="protein sequence ID" value="PGG95003.1"/>
    <property type="molecule type" value="Genomic_DNA"/>
</dbReference>
<feature type="region of interest" description="Disordered" evidence="1">
    <location>
        <begin position="36"/>
        <end position="83"/>
    </location>
</feature>